<evidence type="ECO:0000256" key="5">
    <source>
        <dbReference type="SAM" id="Phobius"/>
    </source>
</evidence>
<dbReference type="Pfam" id="PF13564">
    <property type="entry name" value="DoxX_2"/>
    <property type="match status" value="1"/>
</dbReference>
<keyword evidence="4 5" id="KW-0472">Membrane</keyword>
<comment type="caution">
    <text evidence="6">The sequence shown here is derived from an EMBL/GenBank/DDBJ whole genome shotgun (WGS) entry which is preliminary data.</text>
</comment>
<evidence type="ECO:0000313" key="7">
    <source>
        <dbReference type="Proteomes" id="UP000253509"/>
    </source>
</evidence>
<dbReference type="AlphaFoldDB" id="A0A366IGF2"/>
<sequence>MTLLPDPTWPVIVMAVIVLGDGLMTFKPPRAIAACLDGVNLPRDWWWVLAVVKFLAAAGLIAGLWVPGIGLAAVIGLVVYFLCAAAAHIRAGYIGRDFWLNCLGLLVLNVLVLVFCFLV</sequence>
<keyword evidence="7" id="KW-1185">Reference proteome</keyword>
<evidence type="ECO:0000256" key="3">
    <source>
        <dbReference type="ARBA" id="ARBA00022989"/>
    </source>
</evidence>
<comment type="subcellular location">
    <subcellularLocation>
        <location evidence="1">Membrane</location>
        <topology evidence="1">Multi-pass membrane protein</topology>
    </subcellularLocation>
</comment>
<dbReference type="EMBL" id="QNSB01000008">
    <property type="protein sequence ID" value="RBP70612.1"/>
    <property type="molecule type" value="Genomic_DNA"/>
</dbReference>
<evidence type="ECO:0000256" key="4">
    <source>
        <dbReference type="ARBA" id="ARBA00023136"/>
    </source>
</evidence>
<feature type="transmembrane region" description="Helical" evidence="5">
    <location>
        <begin position="6"/>
        <end position="24"/>
    </location>
</feature>
<organism evidence="6 7">
    <name type="scientific">Brevibacterium celere</name>
    <dbReference type="NCBI Taxonomy" id="225845"/>
    <lineage>
        <taxon>Bacteria</taxon>
        <taxon>Bacillati</taxon>
        <taxon>Actinomycetota</taxon>
        <taxon>Actinomycetes</taxon>
        <taxon>Micrococcales</taxon>
        <taxon>Brevibacteriaceae</taxon>
        <taxon>Brevibacterium</taxon>
    </lineage>
</organism>
<keyword evidence="2 5" id="KW-0812">Transmembrane</keyword>
<dbReference type="RefSeq" id="WP_113904736.1">
    <property type="nucleotide sequence ID" value="NZ_QNSB01000008.1"/>
</dbReference>
<dbReference type="Proteomes" id="UP000253509">
    <property type="component" value="Unassembled WGS sequence"/>
</dbReference>
<feature type="transmembrane region" description="Helical" evidence="5">
    <location>
        <begin position="71"/>
        <end position="91"/>
    </location>
</feature>
<evidence type="ECO:0000256" key="2">
    <source>
        <dbReference type="ARBA" id="ARBA00022692"/>
    </source>
</evidence>
<evidence type="ECO:0000256" key="1">
    <source>
        <dbReference type="ARBA" id="ARBA00004141"/>
    </source>
</evidence>
<feature type="transmembrane region" description="Helical" evidence="5">
    <location>
        <begin position="98"/>
        <end position="118"/>
    </location>
</feature>
<accession>A0A366IGF2</accession>
<protein>
    <submittedName>
        <fullName evidence="6">DoxX-like protein</fullName>
    </submittedName>
</protein>
<feature type="transmembrane region" description="Helical" evidence="5">
    <location>
        <begin position="45"/>
        <end position="65"/>
    </location>
</feature>
<name>A0A366IGF2_9MICO</name>
<dbReference type="GO" id="GO:0016020">
    <property type="term" value="C:membrane"/>
    <property type="evidence" value="ECO:0007669"/>
    <property type="project" value="UniProtKB-SubCell"/>
</dbReference>
<keyword evidence="3 5" id="KW-1133">Transmembrane helix</keyword>
<proteinExistence type="predicted"/>
<dbReference type="InterPro" id="IPR032808">
    <property type="entry name" value="DoxX"/>
</dbReference>
<reference evidence="6 7" key="1">
    <citation type="submission" date="2018-06" db="EMBL/GenBank/DDBJ databases">
        <title>Freshwater and sediment microbial communities from various areas in North America, analyzing microbe dynamics in response to fracking.</title>
        <authorList>
            <person name="Lamendella R."/>
        </authorList>
    </citation>
    <scope>NUCLEOTIDE SEQUENCE [LARGE SCALE GENOMIC DNA]</scope>
    <source>
        <strain evidence="6 7">3b_TX</strain>
    </source>
</reference>
<gene>
    <name evidence="6" type="ORF">DFO65_10864</name>
</gene>
<evidence type="ECO:0000313" key="6">
    <source>
        <dbReference type="EMBL" id="RBP70612.1"/>
    </source>
</evidence>